<organism evidence="1 2">
    <name type="scientific">Candidatus Methylacidithermus pantelleriae</name>
    <dbReference type="NCBI Taxonomy" id="2744239"/>
    <lineage>
        <taxon>Bacteria</taxon>
        <taxon>Pseudomonadati</taxon>
        <taxon>Verrucomicrobiota</taxon>
        <taxon>Methylacidiphilae</taxon>
        <taxon>Methylacidiphilales</taxon>
        <taxon>Methylacidiphilaceae</taxon>
        <taxon>Candidatus Methylacidithermus</taxon>
    </lineage>
</organism>
<accession>A0A8J2BKA2</accession>
<dbReference type="EMBL" id="CAJNOB010000023">
    <property type="protein sequence ID" value="CAF0699238.1"/>
    <property type="molecule type" value="Genomic_DNA"/>
</dbReference>
<dbReference type="Proteomes" id="UP000663859">
    <property type="component" value="Unassembled WGS sequence"/>
</dbReference>
<protein>
    <submittedName>
        <fullName evidence="1">Uncharacterized protein</fullName>
    </submittedName>
</protein>
<dbReference type="AlphaFoldDB" id="A0A8J2BKA2"/>
<keyword evidence="2" id="KW-1185">Reference proteome</keyword>
<name>A0A8J2BKA2_9BACT</name>
<sequence>MPGFTRRNPRNNGAKKVLEAIAWTSLLVSLYQGRLQVTIEQGALLEDLCGALWGGGSPSVFCGHAGLCVRLTTAIDPSCGGLA</sequence>
<reference evidence="1" key="1">
    <citation type="submission" date="2021-02" db="EMBL/GenBank/DDBJ databases">
        <authorList>
            <person name="Cremers G."/>
            <person name="Picone N."/>
        </authorList>
    </citation>
    <scope>NUCLEOTIDE SEQUENCE</scope>
    <source>
        <strain evidence="1">PQ17</strain>
    </source>
</reference>
<evidence type="ECO:0000313" key="2">
    <source>
        <dbReference type="Proteomes" id="UP000663859"/>
    </source>
</evidence>
<proteinExistence type="predicted"/>
<gene>
    <name evidence="1" type="ORF">MPNT_30170</name>
</gene>
<comment type="caution">
    <text evidence="1">The sequence shown here is derived from an EMBL/GenBank/DDBJ whole genome shotgun (WGS) entry which is preliminary data.</text>
</comment>
<evidence type="ECO:0000313" key="1">
    <source>
        <dbReference type="EMBL" id="CAF0699238.1"/>
    </source>
</evidence>